<proteinExistence type="predicted"/>
<gene>
    <name evidence="1" type="ORF">DPMN_174380</name>
</gene>
<reference evidence="1" key="1">
    <citation type="journal article" date="2019" name="bioRxiv">
        <title>The Genome of the Zebra Mussel, Dreissena polymorpha: A Resource for Invasive Species Research.</title>
        <authorList>
            <person name="McCartney M.A."/>
            <person name="Auch B."/>
            <person name="Kono T."/>
            <person name="Mallez S."/>
            <person name="Zhang Y."/>
            <person name="Obille A."/>
            <person name="Becker A."/>
            <person name="Abrahante J.E."/>
            <person name="Garbe J."/>
            <person name="Badalamenti J.P."/>
            <person name="Herman A."/>
            <person name="Mangelson H."/>
            <person name="Liachko I."/>
            <person name="Sullivan S."/>
            <person name="Sone E.D."/>
            <person name="Koren S."/>
            <person name="Silverstein K.A.T."/>
            <person name="Beckman K.B."/>
            <person name="Gohl D.M."/>
        </authorList>
    </citation>
    <scope>NUCLEOTIDE SEQUENCE</scope>
    <source>
        <strain evidence="1">Duluth1</strain>
        <tissue evidence="1">Whole animal</tissue>
    </source>
</reference>
<protein>
    <submittedName>
        <fullName evidence="1">Uncharacterized protein</fullName>
    </submittedName>
</protein>
<organism evidence="1 2">
    <name type="scientific">Dreissena polymorpha</name>
    <name type="common">Zebra mussel</name>
    <name type="synonym">Mytilus polymorpha</name>
    <dbReference type="NCBI Taxonomy" id="45954"/>
    <lineage>
        <taxon>Eukaryota</taxon>
        <taxon>Metazoa</taxon>
        <taxon>Spiralia</taxon>
        <taxon>Lophotrochozoa</taxon>
        <taxon>Mollusca</taxon>
        <taxon>Bivalvia</taxon>
        <taxon>Autobranchia</taxon>
        <taxon>Heteroconchia</taxon>
        <taxon>Euheterodonta</taxon>
        <taxon>Imparidentia</taxon>
        <taxon>Neoheterodontei</taxon>
        <taxon>Myida</taxon>
        <taxon>Dreissenoidea</taxon>
        <taxon>Dreissenidae</taxon>
        <taxon>Dreissena</taxon>
    </lineage>
</organism>
<accession>A0A9D4IF34</accession>
<keyword evidence="2" id="KW-1185">Reference proteome</keyword>
<evidence type="ECO:0000313" key="1">
    <source>
        <dbReference type="EMBL" id="KAH3773031.1"/>
    </source>
</evidence>
<comment type="caution">
    <text evidence="1">The sequence shown here is derived from an EMBL/GenBank/DDBJ whole genome shotgun (WGS) entry which is preliminary data.</text>
</comment>
<name>A0A9D4IF34_DREPO</name>
<dbReference type="AlphaFoldDB" id="A0A9D4IF34"/>
<dbReference type="EMBL" id="JAIWYP010000009">
    <property type="protein sequence ID" value="KAH3773031.1"/>
    <property type="molecule type" value="Genomic_DNA"/>
</dbReference>
<evidence type="ECO:0000313" key="2">
    <source>
        <dbReference type="Proteomes" id="UP000828390"/>
    </source>
</evidence>
<dbReference type="Proteomes" id="UP000828390">
    <property type="component" value="Unassembled WGS sequence"/>
</dbReference>
<reference evidence="1" key="2">
    <citation type="submission" date="2020-11" db="EMBL/GenBank/DDBJ databases">
        <authorList>
            <person name="McCartney M.A."/>
            <person name="Auch B."/>
            <person name="Kono T."/>
            <person name="Mallez S."/>
            <person name="Becker A."/>
            <person name="Gohl D.M."/>
            <person name="Silverstein K.A.T."/>
            <person name="Koren S."/>
            <person name="Bechman K.B."/>
            <person name="Herman A."/>
            <person name="Abrahante J.E."/>
            <person name="Garbe J."/>
        </authorList>
    </citation>
    <scope>NUCLEOTIDE SEQUENCE</scope>
    <source>
        <strain evidence="1">Duluth1</strain>
        <tissue evidence="1">Whole animal</tissue>
    </source>
</reference>
<sequence>MKYVHIEESYRPQLKKEKALDYIVSNSPAESIIHPCYKNGWLLFALHAFSIKTEKITRIKNKNIKPIMGEI</sequence>